<keyword evidence="3" id="KW-1185">Reference proteome</keyword>
<dbReference type="AlphaFoldDB" id="A0AAD4Q6C1"/>
<proteinExistence type="predicted"/>
<accession>A0AAD4Q6C1</accession>
<name>A0AAD4Q6C1_9EURO</name>
<dbReference type="GeneID" id="70245185"/>
<comment type="caution">
    <text evidence="2">The sequence shown here is derived from an EMBL/GenBank/DDBJ whole genome shotgun (WGS) entry which is preliminary data.</text>
</comment>
<dbReference type="SUPFAM" id="SSF48150">
    <property type="entry name" value="DNA-glycosylase"/>
    <property type="match status" value="1"/>
</dbReference>
<reference evidence="2" key="1">
    <citation type="submission" date="2021-12" db="EMBL/GenBank/DDBJ databases">
        <title>Convergent genome expansion in fungi linked to evolution of root-endophyte symbiosis.</title>
        <authorList>
            <consortium name="DOE Joint Genome Institute"/>
            <person name="Ke Y.-H."/>
            <person name="Bonito G."/>
            <person name="Liao H.-L."/>
            <person name="Looney B."/>
            <person name="Rojas-Flechas A."/>
            <person name="Nash J."/>
            <person name="Hameed K."/>
            <person name="Schadt C."/>
            <person name="Martin F."/>
            <person name="Crous P.W."/>
            <person name="Miettinen O."/>
            <person name="Magnuson J.K."/>
            <person name="Labbe J."/>
            <person name="Jacobson D."/>
            <person name="Doktycz M.J."/>
            <person name="Veneault-Fourrey C."/>
            <person name="Kuo A."/>
            <person name="Mondo S."/>
            <person name="Calhoun S."/>
            <person name="Riley R."/>
            <person name="Ohm R."/>
            <person name="LaButti K."/>
            <person name="Andreopoulos B."/>
            <person name="Pangilinan J."/>
            <person name="Nolan M."/>
            <person name="Tritt A."/>
            <person name="Clum A."/>
            <person name="Lipzen A."/>
            <person name="Daum C."/>
            <person name="Barry K."/>
            <person name="Grigoriev I.V."/>
            <person name="Vilgalys R."/>
        </authorList>
    </citation>
    <scope>NUCLEOTIDE SEQUENCE</scope>
    <source>
        <strain evidence="2">PMI_201</strain>
    </source>
</reference>
<dbReference type="GO" id="GO:0003824">
    <property type="term" value="F:catalytic activity"/>
    <property type="evidence" value="ECO:0007669"/>
    <property type="project" value="InterPro"/>
</dbReference>
<dbReference type="RefSeq" id="XP_046078114.1">
    <property type="nucleotide sequence ID" value="XM_046214898.1"/>
</dbReference>
<dbReference type="GO" id="GO:0006281">
    <property type="term" value="P:DNA repair"/>
    <property type="evidence" value="ECO:0007669"/>
    <property type="project" value="InterPro"/>
</dbReference>
<sequence>MVKTRSGGVASDSKSAYRPTTENSPSLGKSSAAKTDTTLAHKIRKTIDEYGSLPLDGIPVKHPLEPKPETLLAIVIHSMLRSTRISHELAQKASARVMEAGYHDIETLTNTSWDEKVQVLSEGGYNRYRESAATKLGDLANLVNDKYDGDLNNLLKKAGNNPERVRQLVREIKGFGDVATDLFCDDAQAVWPALAPTIDHRSLDTAEEVGIGRDIGAIYALLGHDPVEMSRLARGLSNVRLSKRTGDIEQEE</sequence>
<feature type="compositionally biased region" description="Polar residues" evidence="1">
    <location>
        <begin position="12"/>
        <end position="35"/>
    </location>
</feature>
<evidence type="ECO:0000313" key="3">
    <source>
        <dbReference type="Proteomes" id="UP001201262"/>
    </source>
</evidence>
<feature type="region of interest" description="Disordered" evidence="1">
    <location>
        <begin position="1"/>
        <end position="35"/>
    </location>
</feature>
<dbReference type="InterPro" id="IPR011257">
    <property type="entry name" value="DNA_glycosylase"/>
</dbReference>
<evidence type="ECO:0000256" key="1">
    <source>
        <dbReference type="SAM" id="MobiDB-lite"/>
    </source>
</evidence>
<evidence type="ECO:0000313" key="2">
    <source>
        <dbReference type="EMBL" id="KAH8705493.1"/>
    </source>
</evidence>
<organism evidence="2 3">
    <name type="scientific">Talaromyces proteolyticus</name>
    <dbReference type="NCBI Taxonomy" id="1131652"/>
    <lineage>
        <taxon>Eukaryota</taxon>
        <taxon>Fungi</taxon>
        <taxon>Dikarya</taxon>
        <taxon>Ascomycota</taxon>
        <taxon>Pezizomycotina</taxon>
        <taxon>Eurotiomycetes</taxon>
        <taxon>Eurotiomycetidae</taxon>
        <taxon>Eurotiales</taxon>
        <taxon>Trichocomaceae</taxon>
        <taxon>Talaromyces</taxon>
        <taxon>Talaromyces sect. Bacilispori</taxon>
    </lineage>
</organism>
<gene>
    <name evidence="2" type="ORF">BGW36DRAFT_367673</name>
</gene>
<dbReference type="EMBL" id="JAJTJA010000001">
    <property type="protein sequence ID" value="KAH8705493.1"/>
    <property type="molecule type" value="Genomic_DNA"/>
</dbReference>
<dbReference type="Proteomes" id="UP001201262">
    <property type="component" value="Unassembled WGS sequence"/>
</dbReference>
<protein>
    <recommendedName>
        <fullName evidence="4">Endonuclease</fullName>
    </recommendedName>
</protein>
<evidence type="ECO:0008006" key="4">
    <source>
        <dbReference type="Google" id="ProtNLM"/>
    </source>
</evidence>